<reference evidence="1" key="1">
    <citation type="journal article" date="2012" name="PLoS ONE">
        <title>Gene sets for utilization of primary and secondary nutrition supplies in the distal gut of endangered iberian lynx.</title>
        <authorList>
            <person name="Alcaide M."/>
            <person name="Messina E."/>
            <person name="Richter M."/>
            <person name="Bargiela R."/>
            <person name="Peplies J."/>
            <person name="Huws S.A."/>
            <person name="Newbold C.J."/>
            <person name="Golyshin P.N."/>
            <person name="Simon M.A."/>
            <person name="Lopez G."/>
            <person name="Yakimov M.M."/>
            <person name="Ferrer M."/>
        </authorList>
    </citation>
    <scope>NUCLEOTIDE SEQUENCE</scope>
</reference>
<organism evidence="1">
    <name type="scientific">gut metagenome</name>
    <dbReference type="NCBI Taxonomy" id="749906"/>
    <lineage>
        <taxon>unclassified sequences</taxon>
        <taxon>metagenomes</taxon>
        <taxon>organismal metagenomes</taxon>
    </lineage>
</organism>
<dbReference type="SUPFAM" id="SSF53822">
    <property type="entry name" value="Periplasmic binding protein-like I"/>
    <property type="match status" value="1"/>
</dbReference>
<dbReference type="Gene3D" id="3.40.50.2300">
    <property type="match status" value="1"/>
</dbReference>
<dbReference type="InterPro" id="IPR028082">
    <property type="entry name" value="Peripla_BP_I"/>
</dbReference>
<feature type="non-terminal residue" evidence="1">
    <location>
        <position position="1"/>
    </location>
</feature>
<accession>J9H453</accession>
<proteinExistence type="predicted"/>
<comment type="caution">
    <text evidence="1">The sequence shown here is derived from an EMBL/GenBank/DDBJ whole genome shotgun (WGS) entry which is preliminary data.</text>
</comment>
<dbReference type="AlphaFoldDB" id="J9H453"/>
<gene>
    <name evidence="1" type="ORF">EVA_00488</name>
</gene>
<feature type="non-terminal residue" evidence="1">
    <location>
        <position position="67"/>
    </location>
</feature>
<sequence>ETPNQFAADAYDCVYAVKAALEQAECTPDMSASDICDKLVKVFTDPTFEFSGLTGETMTWQDTGEVS</sequence>
<protein>
    <submittedName>
        <fullName evidence="1">Uncharacterized protein</fullName>
    </submittedName>
</protein>
<evidence type="ECO:0000313" key="1">
    <source>
        <dbReference type="EMBL" id="EJX10813.1"/>
    </source>
</evidence>
<dbReference type="EMBL" id="AMCI01000067">
    <property type="protein sequence ID" value="EJX10813.1"/>
    <property type="molecule type" value="Genomic_DNA"/>
</dbReference>
<name>J9H453_9ZZZZ</name>